<dbReference type="PANTHER" id="PTHR43142:SF1">
    <property type="entry name" value="CARBOXYLIC ESTER HYDROLASE"/>
    <property type="match status" value="1"/>
</dbReference>
<dbReference type="EMBL" id="CAKXAJ010025322">
    <property type="protein sequence ID" value="CAH2238146.1"/>
    <property type="molecule type" value="Genomic_DNA"/>
</dbReference>
<organism evidence="6 7">
    <name type="scientific">Pararge aegeria aegeria</name>
    <dbReference type="NCBI Taxonomy" id="348720"/>
    <lineage>
        <taxon>Eukaryota</taxon>
        <taxon>Metazoa</taxon>
        <taxon>Ecdysozoa</taxon>
        <taxon>Arthropoda</taxon>
        <taxon>Hexapoda</taxon>
        <taxon>Insecta</taxon>
        <taxon>Pterygota</taxon>
        <taxon>Neoptera</taxon>
        <taxon>Endopterygota</taxon>
        <taxon>Lepidoptera</taxon>
        <taxon>Glossata</taxon>
        <taxon>Ditrysia</taxon>
        <taxon>Papilionoidea</taxon>
        <taxon>Nymphalidae</taxon>
        <taxon>Satyrinae</taxon>
        <taxon>Satyrini</taxon>
        <taxon>Parargina</taxon>
        <taxon>Pararge</taxon>
    </lineage>
</organism>
<proteinExistence type="inferred from homology"/>
<dbReference type="InterPro" id="IPR029058">
    <property type="entry name" value="AB_hydrolase_fold"/>
</dbReference>
<evidence type="ECO:0000256" key="2">
    <source>
        <dbReference type="ARBA" id="ARBA00022487"/>
    </source>
</evidence>
<dbReference type="SUPFAM" id="SSF53474">
    <property type="entry name" value="alpha/beta-Hydrolases"/>
    <property type="match status" value="1"/>
</dbReference>
<keyword evidence="4" id="KW-0325">Glycoprotein</keyword>
<evidence type="ECO:0000259" key="5">
    <source>
        <dbReference type="Pfam" id="PF00135"/>
    </source>
</evidence>
<reference evidence="6" key="1">
    <citation type="submission" date="2022-03" db="EMBL/GenBank/DDBJ databases">
        <authorList>
            <person name="Lindestad O."/>
        </authorList>
    </citation>
    <scope>NUCLEOTIDE SEQUENCE</scope>
</reference>
<evidence type="ECO:0000313" key="7">
    <source>
        <dbReference type="Proteomes" id="UP000838756"/>
    </source>
</evidence>
<sequence length="351" mass="39314">MNGTSFSFLFAGSEDCLFINIYTPNANAGASLPVVVFIHGGAFMYGEAGVYNTKHMMDRDIVVVTFNYRLGPLGTFHRGIAFSGSAFSSWTHAVKPAQKAKTLAAIVGCPTTSTREMAECLKYRPGEVIVNAQIEMFDWRLHWFTPFTPTVEATGTRDPFLTQYPYIASKAGATLRLPLITSVTSEEGLYPAASYQADPTILPELESRWEHLASNIFEYNDTLPLHLRSSVAQKIKEKYLDGKPVGQDTFDGLVQFVRSNISKYNTLIRKLRENKKIGTETMENQNVKVPKIPNGPEWLPVKPGQAELDYLEIGQKNIAMNSSADFGNKAFWNSLGFMENENYRVNMRDEF</sequence>
<evidence type="ECO:0000313" key="6">
    <source>
        <dbReference type="EMBL" id="CAH2238146.1"/>
    </source>
</evidence>
<keyword evidence="2" id="KW-0719">Serine esterase</keyword>
<dbReference type="Pfam" id="PF00135">
    <property type="entry name" value="COesterase"/>
    <property type="match status" value="1"/>
</dbReference>
<dbReference type="PANTHER" id="PTHR43142">
    <property type="entry name" value="CARBOXYLIC ESTER HYDROLASE"/>
    <property type="match status" value="1"/>
</dbReference>
<dbReference type="OrthoDB" id="7358072at2759"/>
<dbReference type="AlphaFoldDB" id="A0A8S4RMW6"/>
<comment type="caution">
    <text evidence="6">The sequence shown here is derived from an EMBL/GenBank/DDBJ whole genome shotgun (WGS) entry which is preliminary data.</text>
</comment>
<dbReference type="Proteomes" id="UP000838756">
    <property type="component" value="Unassembled WGS sequence"/>
</dbReference>
<keyword evidence="3" id="KW-0378">Hydrolase</keyword>
<evidence type="ECO:0000256" key="3">
    <source>
        <dbReference type="ARBA" id="ARBA00022801"/>
    </source>
</evidence>
<accession>A0A8S4RMW6</accession>
<dbReference type="InterPro" id="IPR002018">
    <property type="entry name" value="CarbesteraseB"/>
</dbReference>
<gene>
    <name evidence="6" type="primary">jg22074</name>
    <name evidence="6" type="ORF">PAEG_LOCUS15293</name>
</gene>
<evidence type="ECO:0000256" key="1">
    <source>
        <dbReference type="ARBA" id="ARBA00005964"/>
    </source>
</evidence>
<keyword evidence="7" id="KW-1185">Reference proteome</keyword>
<name>A0A8S4RMW6_9NEOP</name>
<dbReference type="InterPro" id="IPR019819">
    <property type="entry name" value="Carboxylesterase_B_CS"/>
</dbReference>
<dbReference type="Gene3D" id="3.40.50.1820">
    <property type="entry name" value="alpha/beta hydrolase"/>
    <property type="match status" value="2"/>
</dbReference>
<evidence type="ECO:0000256" key="4">
    <source>
        <dbReference type="ARBA" id="ARBA00023180"/>
    </source>
</evidence>
<feature type="domain" description="Carboxylesterase type B" evidence="5">
    <location>
        <begin position="11"/>
        <end position="74"/>
    </location>
</feature>
<dbReference type="GO" id="GO:0052689">
    <property type="term" value="F:carboxylic ester hydrolase activity"/>
    <property type="evidence" value="ECO:0007669"/>
    <property type="project" value="UniProtKB-KW"/>
</dbReference>
<protein>
    <submittedName>
        <fullName evidence="6">Jg22074 protein</fullName>
    </submittedName>
</protein>
<comment type="similarity">
    <text evidence="1">Belongs to the type-B carboxylesterase/lipase family.</text>
</comment>
<dbReference type="PROSITE" id="PS00941">
    <property type="entry name" value="CARBOXYLESTERASE_B_2"/>
    <property type="match status" value="1"/>
</dbReference>